<dbReference type="InterPro" id="IPR036108">
    <property type="entry name" value="4pyrrol_syn_uPrphyn_synt_sf"/>
</dbReference>
<dbReference type="RefSeq" id="WP_075853661.1">
    <property type="nucleotide sequence ID" value="NZ_FMAC01000004.1"/>
</dbReference>
<evidence type="ECO:0000256" key="8">
    <source>
        <dbReference type="ARBA" id="ARBA00048617"/>
    </source>
</evidence>
<sequence length="242" mass="26541">MRVVVTRPRHSGERTMRRLAQMGHEPLLLPLAEPAHNIEEARRALLATQDAIAATSAEAIRALSLLGSDLKPHLDRRLFAVGKATAKEAADLGFRNITISEGGGMELAAAISSHPSDPSSGPLLYLAGFPRAASFEAGLTERHLPFLTIECYRMQDIIPDDAILRRLFADARADAVLLYSHETAKRLFSLPFVRHSPGIFAETRFLCLSETIAAAVPERLRPHVDIADMPNEDRLMALLTHA</sequence>
<dbReference type="InterPro" id="IPR039793">
    <property type="entry name" value="UROS/Hem4"/>
</dbReference>
<evidence type="ECO:0000256" key="4">
    <source>
        <dbReference type="ARBA" id="ARBA00023239"/>
    </source>
</evidence>
<dbReference type="EMBL" id="FMAC01000004">
    <property type="protein sequence ID" value="SCB23192.1"/>
    <property type="molecule type" value="Genomic_DNA"/>
</dbReference>
<dbReference type="InterPro" id="IPR003754">
    <property type="entry name" value="4pyrrol_synth_uPrphyn_synth"/>
</dbReference>
<keyword evidence="5 9" id="KW-0627">Porphyrin biosynthesis</keyword>
<dbReference type="GO" id="GO:0004852">
    <property type="term" value="F:uroporphyrinogen-III synthase activity"/>
    <property type="evidence" value="ECO:0007669"/>
    <property type="project" value="UniProtKB-UniRule"/>
</dbReference>
<organism evidence="11 12">
    <name type="scientific">Rhizobium hainanense</name>
    <dbReference type="NCBI Taxonomy" id="52131"/>
    <lineage>
        <taxon>Bacteria</taxon>
        <taxon>Pseudomonadati</taxon>
        <taxon>Pseudomonadota</taxon>
        <taxon>Alphaproteobacteria</taxon>
        <taxon>Hyphomicrobiales</taxon>
        <taxon>Rhizobiaceae</taxon>
        <taxon>Rhizobium/Agrobacterium group</taxon>
        <taxon>Rhizobium</taxon>
    </lineage>
</organism>
<accession>A0A1C3V5Z7</accession>
<evidence type="ECO:0000313" key="11">
    <source>
        <dbReference type="EMBL" id="SCB23192.1"/>
    </source>
</evidence>
<name>A0A1C3V5Z7_9HYPH</name>
<proteinExistence type="inferred from homology"/>
<gene>
    <name evidence="11" type="ORF">GA0061100_104442</name>
</gene>
<dbReference type="Gene3D" id="3.40.50.10090">
    <property type="match status" value="2"/>
</dbReference>
<protein>
    <recommendedName>
        <fullName evidence="7 9">Uroporphyrinogen-III synthase</fullName>
        <ecNumber evidence="3 9">4.2.1.75</ecNumber>
    </recommendedName>
</protein>
<dbReference type="EC" id="4.2.1.75" evidence="3 9"/>
<dbReference type="STRING" id="52131.GA0061100_104442"/>
<evidence type="ECO:0000256" key="2">
    <source>
        <dbReference type="ARBA" id="ARBA00008133"/>
    </source>
</evidence>
<dbReference type="PANTHER" id="PTHR38042:SF1">
    <property type="entry name" value="UROPORPHYRINOGEN-III SYNTHASE, CHLOROPLASTIC"/>
    <property type="match status" value="1"/>
</dbReference>
<comment type="similarity">
    <text evidence="2 9">Belongs to the uroporphyrinogen-III synthase family.</text>
</comment>
<dbReference type="PANTHER" id="PTHR38042">
    <property type="entry name" value="UROPORPHYRINOGEN-III SYNTHASE, CHLOROPLASTIC"/>
    <property type="match status" value="1"/>
</dbReference>
<dbReference type="AlphaFoldDB" id="A0A1C3V5Z7"/>
<comment type="function">
    <text evidence="6 9">Catalyzes cyclization of the linear tetrapyrrole, hydroxymethylbilane, to the macrocyclic uroporphyrinogen III.</text>
</comment>
<dbReference type="GO" id="GO:0006782">
    <property type="term" value="P:protoporphyrinogen IX biosynthetic process"/>
    <property type="evidence" value="ECO:0007669"/>
    <property type="project" value="UniProtKB-UniRule"/>
</dbReference>
<evidence type="ECO:0000259" key="10">
    <source>
        <dbReference type="Pfam" id="PF02602"/>
    </source>
</evidence>
<dbReference type="Pfam" id="PF02602">
    <property type="entry name" value="HEM4"/>
    <property type="match status" value="1"/>
</dbReference>
<dbReference type="OrthoDB" id="7163809at2"/>
<feature type="domain" description="Tetrapyrrole biosynthesis uroporphyrinogen III synthase" evidence="10">
    <location>
        <begin position="16"/>
        <end position="235"/>
    </location>
</feature>
<evidence type="ECO:0000256" key="7">
    <source>
        <dbReference type="ARBA" id="ARBA00040167"/>
    </source>
</evidence>
<evidence type="ECO:0000256" key="1">
    <source>
        <dbReference type="ARBA" id="ARBA00004772"/>
    </source>
</evidence>
<evidence type="ECO:0000313" key="12">
    <source>
        <dbReference type="Proteomes" id="UP000186228"/>
    </source>
</evidence>
<keyword evidence="4 9" id="KW-0456">Lyase</keyword>
<evidence type="ECO:0000256" key="9">
    <source>
        <dbReference type="RuleBase" id="RU366031"/>
    </source>
</evidence>
<comment type="pathway">
    <text evidence="1 9">Porphyrin-containing compound metabolism; protoporphyrin-IX biosynthesis; coproporphyrinogen-III from 5-aminolevulinate: step 3/4.</text>
</comment>
<dbReference type="SUPFAM" id="SSF69618">
    <property type="entry name" value="HemD-like"/>
    <property type="match status" value="1"/>
</dbReference>
<dbReference type="NCBIfam" id="NF006621">
    <property type="entry name" value="PRK09189.1"/>
    <property type="match status" value="1"/>
</dbReference>
<reference evidence="12" key="1">
    <citation type="submission" date="2016-08" db="EMBL/GenBank/DDBJ databases">
        <authorList>
            <person name="Varghese N."/>
            <person name="Submissions Spin"/>
        </authorList>
    </citation>
    <scope>NUCLEOTIDE SEQUENCE [LARGE SCALE GENOMIC DNA]</scope>
    <source>
        <strain evidence="12">CCBAU 57015</strain>
    </source>
</reference>
<dbReference type="GO" id="GO:0006780">
    <property type="term" value="P:uroporphyrinogen III biosynthetic process"/>
    <property type="evidence" value="ECO:0007669"/>
    <property type="project" value="UniProtKB-UniRule"/>
</dbReference>
<dbReference type="CDD" id="cd06578">
    <property type="entry name" value="HemD"/>
    <property type="match status" value="1"/>
</dbReference>
<comment type="catalytic activity">
    <reaction evidence="8 9">
        <text>hydroxymethylbilane = uroporphyrinogen III + H2O</text>
        <dbReference type="Rhea" id="RHEA:18965"/>
        <dbReference type="ChEBI" id="CHEBI:15377"/>
        <dbReference type="ChEBI" id="CHEBI:57308"/>
        <dbReference type="ChEBI" id="CHEBI:57845"/>
        <dbReference type="EC" id="4.2.1.75"/>
    </reaction>
</comment>
<evidence type="ECO:0000256" key="5">
    <source>
        <dbReference type="ARBA" id="ARBA00023244"/>
    </source>
</evidence>
<evidence type="ECO:0000256" key="3">
    <source>
        <dbReference type="ARBA" id="ARBA00013109"/>
    </source>
</evidence>
<dbReference type="Proteomes" id="UP000186228">
    <property type="component" value="Unassembled WGS sequence"/>
</dbReference>
<evidence type="ECO:0000256" key="6">
    <source>
        <dbReference type="ARBA" id="ARBA00037589"/>
    </source>
</evidence>
<keyword evidence="12" id="KW-1185">Reference proteome</keyword>